<gene>
    <name evidence="1" type="ORF">D3870_12430</name>
</gene>
<name>A0A418X2M4_9BURK</name>
<proteinExistence type="predicted"/>
<dbReference type="AlphaFoldDB" id="A0A418X2M4"/>
<dbReference type="GO" id="GO:0016787">
    <property type="term" value="F:hydrolase activity"/>
    <property type="evidence" value="ECO:0007669"/>
    <property type="project" value="UniProtKB-KW"/>
</dbReference>
<dbReference type="Gene3D" id="3.40.50.1820">
    <property type="entry name" value="alpha/beta hydrolase"/>
    <property type="match status" value="1"/>
</dbReference>
<evidence type="ECO:0000313" key="1">
    <source>
        <dbReference type="EMBL" id="RJG06706.1"/>
    </source>
</evidence>
<dbReference type="OrthoDB" id="9810066at2"/>
<reference evidence="1 2" key="1">
    <citation type="submission" date="2018-09" db="EMBL/GenBank/DDBJ databases">
        <authorList>
            <person name="Zhu H."/>
        </authorList>
    </citation>
    <scope>NUCLEOTIDE SEQUENCE [LARGE SCALE GENOMIC DNA]</scope>
    <source>
        <strain evidence="1 2">K2R10-39</strain>
    </source>
</reference>
<dbReference type="EMBL" id="QYUN01000002">
    <property type="protein sequence ID" value="RJG06706.1"/>
    <property type="molecule type" value="Genomic_DNA"/>
</dbReference>
<comment type="caution">
    <text evidence="1">The sequence shown here is derived from an EMBL/GenBank/DDBJ whole genome shotgun (WGS) entry which is preliminary data.</text>
</comment>
<keyword evidence="1" id="KW-0378">Hydrolase</keyword>
<sequence>MALAMQGERVRIPAGQIEMEGMLWLPEDRFGIIVFANGGTGNRIRPPNDYVASVLRSARLGTMWLDLLTAEEAASRKGELKGELDTGVLAARLDAACEWLRQYPATRDLPLGLYGASRGAAAVLQLGGMRRGICAIVSRGGRADLAAQGILGKVSAPTLLIVGGLDEGIVEMNRAAYATLRCKKRFEIIPGATHAFDEPGSLEVVARLARRWFLRYLHPALA</sequence>
<dbReference type="SUPFAM" id="SSF53474">
    <property type="entry name" value="alpha/beta-Hydrolases"/>
    <property type="match status" value="1"/>
</dbReference>
<dbReference type="RefSeq" id="WP_119739526.1">
    <property type="nucleotide sequence ID" value="NZ_QYUN01000002.1"/>
</dbReference>
<dbReference type="InterPro" id="IPR029058">
    <property type="entry name" value="AB_hydrolase_fold"/>
</dbReference>
<keyword evidence="2" id="KW-1185">Reference proteome</keyword>
<protein>
    <submittedName>
        <fullName evidence="1">Alpha/beta hydrolase</fullName>
    </submittedName>
</protein>
<dbReference type="Proteomes" id="UP000285190">
    <property type="component" value="Unassembled WGS sequence"/>
</dbReference>
<organism evidence="1 2">
    <name type="scientific">Noviherbaspirillum cavernae</name>
    <dbReference type="NCBI Taxonomy" id="2320862"/>
    <lineage>
        <taxon>Bacteria</taxon>
        <taxon>Pseudomonadati</taxon>
        <taxon>Pseudomonadota</taxon>
        <taxon>Betaproteobacteria</taxon>
        <taxon>Burkholderiales</taxon>
        <taxon>Oxalobacteraceae</taxon>
        <taxon>Noviherbaspirillum</taxon>
    </lineage>
</organism>
<evidence type="ECO:0000313" key="2">
    <source>
        <dbReference type="Proteomes" id="UP000285190"/>
    </source>
</evidence>
<accession>A0A418X2M4</accession>